<dbReference type="SUPFAM" id="SSF55298">
    <property type="entry name" value="YjgF-like"/>
    <property type="match status" value="1"/>
</dbReference>
<dbReference type="CDD" id="cd02199">
    <property type="entry name" value="YjgF_YER057c_UK114_like_1"/>
    <property type="match status" value="1"/>
</dbReference>
<sequence>MSFDEKFLALSNTPPSSFNITLAPIRNLDGCVYASGQVAMGPNGLLATGLVGQEVDLELAQVCAWQCAVNVLTSMQKALSSLDKIAYVARLGIYVASADNFSDQHLVAHGASQVILDVFGPEAGLHTRTAIGVKSLPLNSPVEVDAIFALLEK</sequence>
<dbReference type="InterPro" id="IPR035959">
    <property type="entry name" value="RutC-like_sf"/>
</dbReference>
<proteinExistence type="predicted"/>
<dbReference type="Gene3D" id="3.30.1330.40">
    <property type="entry name" value="RutC-like"/>
    <property type="match status" value="1"/>
</dbReference>
<reference evidence="1" key="1">
    <citation type="submission" date="2020-05" db="EMBL/GenBank/DDBJ databases">
        <authorList>
            <person name="Chiriac C."/>
            <person name="Salcher M."/>
            <person name="Ghai R."/>
            <person name="Kavagutti S V."/>
        </authorList>
    </citation>
    <scope>NUCLEOTIDE SEQUENCE</scope>
</reference>
<dbReference type="PANTHER" id="PTHR43760">
    <property type="entry name" value="ENDORIBONUCLEASE-RELATED"/>
    <property type="match status" value="1"/>
</dbReference>
<dbReference type="InterPro" id="IPR006175">
    <property type="entry name" value="YjgF/YER057c/UK114"/>
</dbReference>
<dbReference type="EMBL" id="CAEZZR010000091">
    <property type="protein sequence ID" value="CAB4778325.1"/>
    <property type="molecule type" value="Genomic_DNA"/>
</dbReference>
<dbReference type="InterPro" id="IPR013813">
    <property type="entry name" value="Endoribo_LPSP/chorism_mut-like"/>
</dbReference>
<protein>
    <submittedName>
        <fullName evidence="1">Unannotated protein</fullName>
    </submittedName>
</protein>
<name>A0A6J6W4A4_9ZZZZ</name>
<dbReference type="Pfam" id="PF01042">
    <property type="entry name" value="Ribonuc_L-PSP"/>
    <property type="match status" value="1"/>
</dbReference>
<accession>A0A6J6W4A4</accession>
<evidence type="ECO:0000313" key="1">
    <source>
        <dbReference type="EMBL" id="CAB4778325.1"/>
    </source>
</evidence>
<dbReference type="PANTHER" id="PTHR43760:SF1">
    <property type="entry name" value="ENDORIBONUCLEASE L-PSP_CHORISMATE MUTASE-LIKE DOMAIN-CONTAINING PROTEIN"/>
    <property type="match status" value="1"/>
</dbReference>
<dbReference type="AlphaFoldDB" id="A0A6J6W4A4"/>
<gene>
    <name evidence="1" type="ORF">UFOPK2907_00984</name>
</gene>
<organism evidence="1">
    <name type="scientific">freshwater metagenome</name>
    <dbReference type="NCBI Taxonomy" id="449393"/>
    <lineage>
        <taxon>unclassified sequences</taxon>
        <taxon>metagenomes</taxon>
        <taxon>ecological metagenomes</taxon>
    </lineage>
</organism>